<dbReference type="InterPro" id="IPR003010">
    <property type="entry name" value="C-N_Hydrolase"/>
</dbReference>
<dbReference type="PANTHER" id="PTHR23090">
    <property type="entry name" value="NH 3 /GLUTAMINE-DEPENDENT NAD + SYNTHETASE"/>
    <property type="match status" value="1"/>
</dbReference>
<comment type="catalytic activity">
    <reaction evidence="7">
        <text>deamido-NAD(+) + L-glutamine + ATP + H2O = L-glutamate + AMP + diphosphate + NAD(+) + H(+)</text>
        <dbReference type="Rhea" id="RHEA:24384"/>
        <dbReference type="ChEBI" id="CHEBI:15377"/>
        <dbReference type="ChEBI" id="CHEBI:15378"/>
        <dbReference type="ChEBI" id="CHEBI:29985"/>
        <dbReference type="ChEBI" id="CHEBI:30616"/>
        <dbReference type="ChEBI" id="CHEBI:33019"/>
        <dbReference type="ChEBI" id="CHEBI:57540"/>
        <dbReference type="ChEBI" id="CHEBI:58359"/>
        <dbReference type="ChEBI" id="CHEBI:58437"/>
        <dbReference type="ChEBI" id="CHEBI:456215"/>
        <dbReference type="EC" id="6.3.5.1"/>
    </reaction>
</comment>
<dbReference type="GO" id="GO:0003952">
    <property type="term" value="F:NAD+ synthase (glutamine-hydrolyzing) activity"/>
    <property type="evidence" value="ECO:0007669"/>
    <property type="project" value="UniProtKB-EC"/>
</dbReference>
<dbReference type="InterPro" id="IPR022310">
    <property type="entry name" value="NAD/GMP_synthase"/>
</dbReference>
<evidence type="ECO:0000256" key="1">
    <source>
        <dbReference type="ARBA" id="ARBA00005188"/>
    </source>
</evidence>
<evidence type="ECO:0000256" key="3">
    <source>
        <dbReference type="ARBA" id="ARBA00022598"/>
    </source>
</evidence>
<accession>A0ABZ2H0T5</accession>
<comment type="similarity">
    <text evidence="8">Belongs to the NAD synthetase family.</text>
</comment>
<evidence type="ECO:0000256" key="4">
    <source>
        <dbReference type="ARBA" id="ARBA00022741"/>
    </source>
</evidence>
<dbReference type="EC" id="6.3.5.1" evidence="7"/>
<evidence type="ECO:0000256" key="7">
    <source>
        <dbReference type="PIRNR" id="PIRNR006630"/>
    </source>
</evidence>
<keyword evidence="4 7" id="KW-0547">Nucleotide-binding</keyword>
<dbReference type="RefSeq" id="WP_338516264.1">
    <property type="nucleotide sequence ID" value="NZ_CP135137.1"/>
</dbReference>
<dbReference type="NCBIfam" id="TIGR00552">
    <property type="entry name" value="nadE"/>
    <property type="match status" value="1"/>
</dbReference>
<evidence type="ECO:0000259" key="9">
    <source>
        <dbReference type="PROSITE" id="PS50263"/>
    </source>
</evidence>
<dbReference type="CDD" id="cd07570">
    <property type="entry name" value="GAT_Gln-NAD-synth"/>
    <property type="match status" value="1"/>
</dbReference>
<dbReference type="PIRSF" id="PIRSF006630">
    <property type="entry name" value="NADS_GAT"/>
    <property type="match status" value="1"/>
</dbReference>
<dbReference type="Pfam" id="PF02540">
    <property type="entry name" value="NAD_synthase"/>
    <property type="match status" value="1"/>
</dbReference>
<dbReference type="InterPro" id="IPR014445">
    <property type="entry name" value="Gln-dep_NAD_synthase"/>
</dbReference>
<keyword evidence="6 7" id="KW-0520">NAD</keyword>
<dbReference type="Gene3D" id="3.60.110.10">
    <property type="entry name" value="Carbon-nitrogen hydrolase"/>
    <property type="match status" value="1"/>
</dbReference>
<organism evidence="10 11">
    <name type="scientific">Candidatus Legionella polyplacis</name>
    <dbReference type="NCBI Taxonomy" id="2005262"/>
    <lineage>
        <taxon>Bacteria</taxon>
        <taxon>Pseudomonadati</taxon>
        <taxon>Pseudomonadota</taxon>
        <taxon>Gammaproteobacteria</taxon>
        <taxon>Legionellales</taxon>
        <taxon>Legionellaceae</taxon>
        <taxon>Legionella</taxon>
    </lineage>
</organism>
<evidence type="ECO:0000313" key="11">
    <source>
        <dbReference type="Proteomes" id="UP001368618"/>
    </source>
</evidence>
<name>A0ABZ2H0T5_9GAMM</name>
<evidence type="ECO:0000256" key="2">
    <source>
        <dbReference type="ARBA" id="ARBA00007145"/>
    </source>
</evidence>
<dbReference type="SUPFAM" id="SSF56317">
    <property type="entry name" value="Carbon-nitrogen hydrolase"/>
    <property type="match status" value="1"/>
</dbReference>
<sequence>MNQIKILISQINPIIGSIYYNTKKIIKIIEAKQKYYDIIIFPELAITGYSINELLTRKEFHEHIFDSLNNICTRTKKCYIIIGHPLLKGKKCFNTISIFYKKSCIATYYKQYLNNQILSNEKKYFTNGKNKLLTIVIKKNTFGICTFDDLKYKKIKQKNIINKINSLICLNASYFEINKSNYREELLKKYAKHYKTSIIYVNQTGGQDEFIFDGQSTVFNNQGKIRAKLPTFKECLQTIIINKKHIKGTIYPSLKHNAIIYQALVNGVHDYIKKNNFPGALIGLSGGIDSALTLSIANDAIGPKYIKAILMPSQYTSKNSLIDAKKQSKMLGITYNTIYIKPIFKKFLKIFHKIFKKIEKNIIQENIQSRIRNVLMMGISNKTGKLLLNTSNKSEIAVGYSTLYGDMSGGFSVLKDILKTQIYSLAKYRNNISYVIPNRIILKKPSAELMYNQYDQDFLPQYSIIDCILEQYIEKNKSINEIINMGFSPTEINHILYLIKRNEYKRKQSPPGIKISTKTFGIDWNIPLTLS</sequence>
<gene>
    <name evidence="10" type="ORF">RQL39_01195</name>
</gene>
<dbReference type="InterPro" id="IPR036526">
    <property type="entry name" value="C-N_Hydrolase_sf"/>
</dbReference>
<dbReference type="PROSITE" id="PS50263">
    <property type="entry name" value="CN_HYDROLASE"/>
    <property type="match status" value="1"/>
</dbReference>
<proteinExistence type="inferred from homology"/>
<dbReference type="Pfam" id="PF00795">
    <property type="entry name" value="CN_hydrolase"/>
    <property type="match status" value="1"/>
</dbReference>
<evidence type="ECO:0000256" key="6">
    <source>
        <dbReference type="ARBA" id="ARBA00023027"/>
    </source>
</evidence>
<dbReference type="InterPro" id="IPR014729">
    <property type="entry name" value="Rossmann-like_a/b/a_fold"/>
</dbReference>
<comment type="pathway">
    <text evidence="1 7">Cofactor biosynthesis; NAD(+) biosynthesis; NAD(+) from deamido-NAD(+) (L-Gln route): step 1/1.</text>
</comment>
<dbReference type="EMBL" id="CP135137">
    <property type="protein sequence ID" value="WWR11753.1"/>
    <property type="molecule type" value="Genomic_DNA"/>
</dbReference>
<protein>
    <recommendedName>
        <fullName evidence="7">Glutamine-dependent NAD(+) synthetase</fullName>
        <ecNumber evidence="7">6.3.5.1</ecNumber>
    </recommendedName>
    <alternativeName>
        <fullName evidence="7">NAD(+) synthase [glutamine-hydrolyzing]</fullName>
    </alternativeName>
</protein>
<dbReference type="PANTHER" id="PTHR23090:SF9">
    <property type="entry name" value="GLUTAMINE-DEPENDENT NAD(+) SYNTHETASE"/>
    <property type="match status" value="1"/>
</dbReference>
<evidence type="ECO:0000256" key="8">
    <source>
        <dbReference type="RuleBase" id="RU003811"/>
    </source>
</evidence>
<evidence type="ECO:0000256" key="5">
    <source>
        <dbReference type="ARBA" id="ARBA00022840"/>
    </source>
</evidence>
<feature type="domain" description="CN hydrolase" evidence="9">
    <location>
        <begin position="4"/>
        <end position="252"/>
    </location>
</feature>
<dbReference type="SUPFAM" id="SSF52402">
    <property type="entry name" value="Adenine nucleotide alpha hydrolases-like"/>
    <property type="match status" value="1"/>
</dbReference>
<dbReference type="CDD" id="cd00553">
    <property type="entry name" value="NAD_synthase"/>
    <property type="match status" value="1"/>
</dbReference>
<dbReference type="Gene3D" id="3.40.50.620">
    <property type="entry name" value="HUPs"/>
    <property type="match status" value="1"/>
</dbReference>
<keyword evidence="11" id="KW-1185">Reference proteome</keyword>
<evidence type="ECO:0000313" key="10">
    <source>
        <dbReference type="EMBL" id="WWR11753.1"/>
    </source>
</evidence>
<dbReference type="InterPro" id="IPR003694">
    <property type="entry name" value="NAD_synthase"/>
</dbReference>
<reference evidence="10" key="1">
    <citation type="submission" date="2023-09" db="EMBL/GenBank/DDBJ databases">
        <title>Genomes of two closely related lineages of the louse Polyplax serrata with different host specificities.</title>
        <authorList>
            <person name="Martinu J."/>
            <person name="Tarabai H."/>
            <person name="Stefka J."/>
            <person name="Hypsa V."/>
        </authorList>
    </citation>
    <scope>NUCLEOTIDE SEQUENCE [LARGE SCALE GENOMIC DNA]</scope>
    <source>
        <strain evidence="10">98ZLc_SE</strain>
    </source>
</reference>
<keyword evidence="5 7" id="KW-0067">ATP-binding</keyword>
<dbReference type="NCBIfam" id="NF010588">
    <property type="entry name" value="PRK13981.1"/>
    <property type="match status" value="1"/>
</dbReference>
<keyword evidence="3 7" id="KW-0436">Ligase</keyword>
<dbReference type="Proteomes" id="UP001368618">
    <property type="component" value="Chromosome"/>
</dbReference>
<comment type="similarity">
    <text evidence="2 7">In the C-terminal section; belongs to the NAD synthetase family.</text>
</comment>